<dbReference type="AlphaFoldDB" id="A0A9W4N379"/>
<reference evidence="1" key="1">
    <citation type="submission" date="2021-07" db="EMBL/GenBank/DDBJ databases">
        <authorList>
            <person name="Branca A.L. A."/>
        </authorList>
    </citation>
    <scope>NUCLEOTIDE SEQUENCE</scope>
</reference>
<sequence length="240" mass="27032">MPDIHIQAQSLNDRLVATISKILTSAGVPNILWGNYLLTIYGVPTIVDGVAFVVPDDLTETASSSLRKAGFAACVKGLGCPFLTAYQRLPLVTHLHIDDELVISIYRKSDVLWELSWSDLVSASDPRLPSAVIGRGRGRFAPECDSVQVPHPVRYCETLILLLCRDHCTKPANYWMAMLSYVLEYVDVDETDIFDENSLGEEYQPFYHALKVGEWSLMYRLLDELRRNMISGQRLPARQD</sequence>
<evidence type="ECO:0000313" key="2">
    <source>
        <dbReference type="Proteomes" id="UP001152592"/>
    </source>
</evidence>
<evidence type="ECO:0008006" key="3">
    <source>
        <dbReference type="Google" id="ProtNLM"/>
    </source>
</evidence>
<proteinExistence type="predicted"/>
<protein>
    <recommendedName>
        <fullName evidence="3">Thioredoxin reductase</fullName>
    </recommendedName>
</protein>
<evidence type="ECO:0000313" key="1">
    <source>
        <dbReference type="EMBL" id="CAG8248441.1"/>
    </source>
</evidence>
<comment type="caution">
    <text evidence="1">The sequence shown here is derived from an EMBL/GenBank/DDBJ whole genome shotgun (WGS) entry which is preliminary data.</text>
</comment>
<dbReference type="EMBL" id="CAJVPD010000024">
    <property type="protein sequence ID" value="CAG8248441.1"/>
    <property type="molecule type" value="Genomic_DNA"/>
</dbReference>
<organism evidence="1 2">
    <name type="scientific">Penicillium salamii</name>
    <dbReference type="NCBI Taxonomy" id="1612424"/>
    <lineage>
        <taxon>Eukaryota</taxon>
        <taxon>Fungi</taxon>
        <taxon>Dikarya</taxon>
        <taxon>Ascomycota</taxon>
        <taxon>Pezizomycotina</taxon>
        <taxon>Eurotiomycetes</taxon>
        <taxon>Eurotiomycetidae</taxon>
        <taxon>Eurotiales</taxon>
        <taxon>Aspergillaceae</taxon>
        <taxon>Penicillium</taxon>
    </lineage>
</organism>
<dbReference type="Proteomes" id="UP001152592">
    <property type="component" value="Unassembled WGS sequence"/>
</dbReference>
<name>A0A9W4N379_9EURO</name>
<gene>
    <name evidence="1" type="ORF">PSALAMII_LOCUS657</name>
</gene>
<accession>A0A9W4N379</accession>
<dbReference type="OrthoDB" id="8033832at2759"/>